<keyword evidence="1" id="KW-0812">Transmembrane</keyword>
<keyword evidence="3" id="KW-1185">Reference proteome</keyword>
<gene>
    <name evidence="2" type="primary">spoIIIAC</name>
    <name evidence="2" type="ORF">U729_2654</name>
</gene>
<protein>
    <submittedName>
        <fullName evidence="2">Stage III sporulation protein AC</fullName>
    </submittedName>
</protein>
<organism evidence="2 3">
    <name type="scientific">Clostridium baratii str. Sullivan</name>
    <dbReference type="NCBI Taxonomy" id="1415775"/>
    <lineage>
        <taxon>Bacteria</taxon>
        <taxon>Bacillati</taxon>
        <taxon>Bacillota</taxon>
        <taxon>Clostridia</taxon>
        <taxon>Eubacteriales</taxon>
        <taxon>Clostridiaceae</taxon>
        <taxon>Clostridium</taxon>
    </lineage>
</organism>
<keyword evidence="1" id="KW-1133">Transmembrane helix</keyword>
<keyword evidence="1" id="KW-0472">Membrane</keyword>
<dbReference type="eggNOG" id="ENOG5032ZY3">
    <property type="taxonomic scope" value="Bacteria"/>
</dbReference>
<name>A0A0A7FWY3_9CLOT</name>
<dbReference type="InterPro" id="IPR009570">
    <property type="entry name" value="Spore_III_AC"/>
</dbReference>
<dbReference type="Pfam" id="PF06686">
    <property type="entry name" value="SpoIIIAC"/>
    <property type="match status" value="1"/>
</dbReference>
<evidence type="ECO:0000313" key="3">
    <source>
        <dbReference type="Proteomes" id="UP000030635"/>
    </source>
</evidence>
<dbReference type="Proteomes" id="UP000030635">
    <property type="component" value="Chromosome"/>
</dbReference>
<dbReference type="AlphaFoldDB" id="A0A0A7FWY3"/>
<dbReference type="InterPro" id="IPR025664">
    <property type="entry name" value="Spore_III_AC/AD"/>
</dbReference>
<dbReference type="EMBL" id="CP006905">
    <property type="protein sequence ID" value="AIY83296.1"/>
    <property type="molecule type" value="Genomic_DNA"/>
</dbReference>
<feature type="transmembrane region" description="Helical" evidence="1">
    <location>
        <begin position="36"/>
        <end position="56"/>
    </location>
</feature>
<dbReference type="RefSeq" id="WP_039315848.1">
    <property type="nucleotide sequence ID" value="NZ_CP006905.1"/>
</dbReference>
<dbReference type="HOGENOM" id="CLU_194471_1_0_9"/>
<evidence type="ECO:0000256" key="1">
    <source>
        <dbReference type="SAM" id="Phobius"/>
    </source>
</evidence>
<evidence type="ECO:0000313" key="2">
    <source>
        <dbReference type="EMBL" id="AIY83296.1"/>
    </source>
</evidence>
<sequence>MLDVSLLLKIGGIGVLIIILDKVLKSGGKDDIAVITNIAGIVIILLMIVSLIGNLFQSVRTIFML</sequence>
<reference evidence="2 3" key="1">
    <citation type="journal article" date="2015" name="Infect. Genet. Evol.">
        <title>Genomic sequences of six botulinum neurotoxin-producing strains representing three clostridial species illustrate the mobility and diversity of botulinum neurotoxin genes.</title>
        <authorList>
            <person name="Smith T.J."/>
            <person name="Hill K.K."/>
            <person name="Xie G."/>
            <person name="Foley B.T."/>
            <person name="Williamson C.H."/>
            <person name="Foster J.T."/>
            <person name="Johnson S.L."/>
            <person name="Chertkov O."/>
            <person name="Teshima H."/>
            <person name="Gibbons H.S."/>
            <person name="Johnsky L.A."/>
            <person name="Karavis M.A."/>
            <person name="Smith L.A."/>
        </authorList>
    </citation>
    <scope>NUCLEOTIDE SEQUENCE [LARGE SCALE GENOMIC DNA]</scope>
    <source>
        <strain evidence="2">Sullivan</strain>
    </source>
</reference>
<dbReference type="STRING" id="1561.NPD11_372"/>
<dbReference type="KEGG" id="cbv:U729_2654"/>
<accession>A0A0A7FWY3</accession>
<dbReference type="NCBIfam" id="TIGR02848">
    <property type="entry name" value="spore_III_AC"/>
    <property type="match status" value="1"/>
</dbReference>
<feature type="transmembrane region" description="Helical" evidence="1">
    <location>
        <begin position="6"/>
        <end position="24"/>
    </location>
</feature>
<proteinExistence type="predicted"/>